<dbReference type="NCBIfam" id="TIGR01398">
    <property type="entry name" value="FlhA"/>
    <property type="match status" value="1"/>
</dbReference>
<accession>A0A842HES6</accession>
<dbReference type="InterPro" id="IPR042196">
    <property type="entry name" value="FHIPEP_4"/>
</dbReference>
<keyword evidence="7" id="KW-1005">Bacterial flagellum biogenesis</keyword>
<evidence type="ECO:0000256" key="4">
    <source>
        <dbReference type="ARBA" id="ARBA00022692"/>
    </source>
</evidence>
<keyword evidence="9" id="KW-0969">Cilium</keyword>
<dbReference type="PRINTS" id="PR00949">
    <property type="entry name" value="TYPE3IMAPROT"/>
</dbReference>
<dbReference type="PROSITE" id="PS00994">
    <property type="entry name" value="FHIPEP"/>
    <property type="match status" value="1"/>
</dbReference>
<dbReference type="InterPro" id="IPR025505">
    <property type="entry name" value="FHIPEP_CS"/>
</dbReference>
<evidence type="ECO:0000256" key="8">
    <source>
        <dbReference type="SAM" id="MobiDB-lite"/>
    </source>
</evidence>
<proteinExistence type="inferred from homology"/>
<keyword evidence="3 7" id="KW-1003">Cell membrane</keyword>
<comment type="caution">
    <text evidence="9">The sequence shown here is derived from an EMBL/GenBank/DDBJ whole genome shotgun (WGS) entry which is preliminary data.</text>
</comment>
<feature type="transmembrane region" description="Helical" evidence="7">
    <location>
        <begin position="18"/>
        <end position="37"/>
    </location>
</feature>
<dbReference type="PANTHER" id="PTHR30161">
    <property type="entry name" value="FLAGELLAR EXPORT PROTEIN, MEMBRANE FLHA SUBUNIT-RELATED"/>
    <property type="match status" value="1"/>
</dbReference>
<feature type="transmembrane region" description="Helical" evidence="7">
    <location>
        <begin position="200"/>
        <end position="220"/>
    </location>
</feature>
<sequence length="728" mass="79390">MQAASNNVIPRLIRNGDFVLAGVLFMVVVIMILPVPTFVMDSLLALNLAFSALVLLVIVYVRDPISFTVFPSILLIATLFRLSLNIATTRLILLNGDAGKVVASFGEFVVGGNYIVGAVVFLILVIVNFVVITKGSGRIAEVAARFTLDAMPGKQMAIDAELNAGIIDEAKATVRRQRIQRESDFYGKMDGASKFVRGDAVAGILITLINVVAGISIGMLQRGMELADSLRWYSLLSIGDGLVSQLPALVLSLAAGLLTTRASNSQNLGSSMGRQLGFYPRAFAAISAIMLVFGLLPGMPLLPFSVLAVASGFFAVMLKRAKLDAVNFESLLDDSEELLWPEDKQLADAATGAAQTAPGADKAEGSQPGRELTEHLREDVFAVELGYSALRLADKNKGGDLLDRIAGLRRSFVQELGVLLPTVAVRDNFELEANDYRFLLRGRAVARGSVAPSRFLAMNVSGSEVELPGERTREPVFGLDATWVDEATRATAEMNGYTVVDAATVLCTHLSEVFRKHAHELIDRQMTQSLIDERKEAHPVLVNETLSGQISLGTVQAVLKLLLREGISIRHLELILEAICDLAPHTQAPHELAEHARRRLAPYFIQRFEYEPGRMKVMTLEPRLERDLCARIQRTKFEVGLALDPSTAQHVLGQLEHFASELTREGYEPVLVTMQELRLALKNFFESSISRLAVLAYQEIPPETKLESYGLISSAGLKIPAEEMLASA</sequence>
<dbReference type="Gene3D" id="3.40.30.60">
    <property type="entry name" value="FHIPEP family, domain 1"/>
    <property type="match status" value="1"/>
</dbReference>
<evidence type="ECO:0000313" key="9">
    <source>
        <dbReference type="EMBL" id="MBC2595023.1"/>
    </source>
</evidence>
<evidence type="ECO:0000256" key="6">
    <source>
        <dbReference type="ARBA" id="ARBA00023136"/>
    </source>
</evidence>
<feature type="transmembrane region" description="Helical" evidence="7">
    <location>
        <begin position="114"/>
        <end position="132"/>
    </location>
</feature>
<dbReference type="EMBL" id="JACHVB010000035">
    <property type="protein sequence ID" value="MBC2595023.1"/>
    <property type="molecule type" value="Genomic_DNA"/>
</dbReference>
<evidence type="ECO:0000256" key="5">
    <source>
        <dbReference type="ARBA" id="ARBA00022989"/>
    </source>
</evidence>
<keyword evidence="9" id="KW-0966">Cell projection</keyword>
<keyword evidence="9" id="KW-0282">Flagellum</keyword>
<evidence type="ECO:0000256" key="1">
    <source>
        <dbReference type="ARBA" id="ARBA00004651"/>
    </source>
</evidence>
<dbReference type="PANTHER" id="PTHR30161:SF1">
    <property type="entry name" value="FLAGELLAR BIOSYNTHESIS PROTEIN FLHA-RELATED"/>
    <property type="match status" value="1"/>
</dbReference>
<keyword evidence="5 7" id="KW-1133">Transmembrane helix</keyword>
<dbReference type="PIRSF" id="PIRSF005419">
    <property type="entry name" value="FlhA"/>
    <property type="match status" value="1"/>
</dbReference>
<feature type="transmembrane region" description="Helical" evidence="7">
    <location>
        <begin position="73"/>
        <end position="94"/>
    </location>
</feature>
<reference evidence="9 10" key="1">
    <citation type="submission" date="2020-07" db="EMBL/GenBank/DDBJ databases">
        <authorList>
            <person name="Feng X."/>
        </authorList>
    </citation>
    <scope>NUCLEOTIDE SEQUENCE [LARGE SCALE GENOMIC DNA]</scope>
    <source>
        <strain evidence="9 10">JCM31066</strain>
    </source>
</reference>
<dbReference type="InterPro" id="IPR042194">
    <property type="entry name" value="FHIPEP_1"/>
</dbReference>
<feature type="transmembrane region" description="Helical" evidence="7">
    <location>
        <begin position="232"/>
        <end position="258"/>
    </location>
</feature>
<dbReference type="Proteomes" id="UP000546464">
    <property type="component" value="Unassembled WGS sequence"/>
</dbReference>
<keyword evidence="10" id="KW-1185">Reference proteome</keyword>
<dbReference type="GO" id="GO:0044780">
    <property type="term" value="P:bacterial-type flagellum assembly"/>
    <property type="evidence" value="ECO:0007669"/>
    <property type="project" value="InterPro"/>
</dbReference>
<feature type="transmembrane region" description="Helical" evidence="7">
    <location>
        <begin position="278"/>
        <end position="295"/>
    </location>
</feature>
<organism evidence="9 10">
    <name type="scientific">Ruficoccus amylovorans</name>
    <dbReference type="NCBI Taxonomy" id="1804625"/>
    <lineage>
        <taxon>Bacteria</taxon>
        <taxon>Pseudomonadati</taxon>
        <taxon>Verrucomicrobiota</taxon>
        <taxon>Opitutia</taxon>
        <taxon>Puniceicoccales</taxon>
        <taxon>Cerasicoccaceae</taxon>
        <taxon>Ruficoccus</taxon>
    </lineage>
</organism>
<keyword evidence="6 7" id="KW-0472">Membrane</keyword>
<feature type="transmembrane region" description="Helical" evidence="7">
    <location>
        <begin position="43"/>
        <end position="61"/>
    </location>
</feature>
<dbReference type="GO" id="GO:0009306">
    <property type="term" value="P:protein secretion"/>
    <property type="evidence" value="ECO:0007669"/>
    <property type="project" value="InterPro"/>
</dbReference>
<keyword evidence="4 7" id="KW-0812">Transmembrane</keyword>
<dbReference type="Gene3D" id="1.10.8.540">
    <property type="entry name" value="FHIPEP family, domain 3"/>
    <property type="match status" value="1"/>
</dbReference>
<comment type="subcellular location">
    <subcellularLocation>
        <location evidence="1 7">Cell membrane</location>
        <topology evidence="1 7">Multi-pass membrane protein</topology>
    </subcellularLocation>
</comment>
<dbReference type="RefSeq" id="WP_185675988.1">
    <property type="nucleotide sequence ID" value="NZ_JACHVB010000035.1"/>
</dbReference>
<feature type="region of interest" description="Disordered" evidence="8">
    <location>
        <begin position="350"/>
        <end position="371"/>
    </location>
</feature>
<dbReference type="AlphaFoldDB" id="A0A842HES6"/>
<dbReference type="InterPro" id="IPR006301">
    <property type="entry name" value="FlhA"/>
</dbReference>
<keyword evidence="7" id="KW-0653">Protein transport</keyword>
<evidence type="ECO:0000256" key="7">
    <source>
        <dbReference type="RuleBase" id="RU364093"/>
    </source>
</evidence>
<dbReference type="Pfam" id="PF00771">
    <property type="entry name" value="FHIPEP"/>
    <property type="match status" value="1"/>
</dbReference>
<dbReference type="InterPro" id="IPR042193">
    <property type="entry name" value="FHIPEP_3"/>
</dbReference>
<protein>
    <recommendedName>
        <fullName evidence="7">Flagellar biosynthesis protein FlhA</fullName>
    </recommendedName>
</protein>
<comment type="function">
    <text evidence="7">Required for formation of the rod structure of the flagellar apparatus. Together with FliI and FliH, may constitute the export apparatus of flagellin.</text>
</comment>
<dbReference type="InterPro" id="IPR001712">
    <property type="entry name" value="T3SS_FHIPEP"/>
</dbReference>
<keyword evidence="7" id="KW-0813">Transport</keyword>
<feature type="compositionally biased region" description="Low complexity" evidence="8">
    <location>
        <begin position="350"/>
        <end position="360"/>
    </location>
</feature>
<name>A0A842HES6_9BACT</name>
<comment type="similarity">
    <text evidence="2 7">Belongs to the FHIPEP (flagella/HR/invasion proteins export pore) family.</text>
</comment>
<evidence type="ECO:0000256" key="3">
    <source>
        <dbReference type="ARBA" id="ARBA00022475"/>
    </source>
</evidence>
<gene>
    <name evidence="7 9" type="primary">flhA</name>
    <name evidence="9" type="ORF">H5P28_12215</name>
</gene>
<dbReference type="Gene3D" id="3.40.50.12790">
    <property type="entry name" value="FHIPEP family, domain 4"/>
    <property type="match status" value="1"/>
</dbReference>
<dbReference type="GO" id="GO:0005886">
    <property type="term" value="C:plasma membrane"/>
    <property type="evidence" value="ECO:0007669"/>
    <property type="project" value="UniProtKB-SubCell"/>
</dbReference>
<evidence type="ECO:0000256" key="2">
    <source>
        <dbReference type="ARBA" id="ARBA00008835"/>
    </source>
</evidence>
<keyword evidence="7" id="KW-1006">Bacterial flagellum protein export</keyword>
<evidence type="ECO:0000313" key="10">
    <source>
        <dbReference type="Proteomes" id="UP000546464"/>
    </source>
</evidence>